<gene>
    <name evidence="2" type="ORF">G6731_00105</name>
</gene>
<reference evidence="2" key="1">
    <citation type="journal article" date="2021" name="Genome Biol. Evol.">
        <title>Continental-Scale Gene Flow Prevents Allopatric Divergence of Pelagic Freshwater Bacteria.</title>
        <authorList>
            <person name="Hoetzinger M."/>
            <person name="Pitt A."/>
            <person name="Huemer A."/>
            <person name="Hahn M.W."/>
        </authorList>
    </citation>
    <scope>NUCLEOTIDE SEQUENCE</scope>
    <source>
        <strain evidence="2">SM1-W8</strain>
    </source>
</reference>
<dbReference type="AlphaFoldDB" id="A0A9Q2WGZ6"/>
<evidence type="ECO:0000259" key="1">
    <source>
        <dbReference type="Pfam" id="PF18765"/>
    </source>
</evidence>
<dbReference type="CDD" id="cd05403">
    <property type="entry name" value="NT_KNTase_like"/>
    <property type="match status" value="1"/>
</dbReference>
<organism evidence="2 3">
    <name type="scientific">Polynucleobacter paneuropaeus</name>
    <dbReference type="NCBI Taxonomy" id="2527775"/>
    <lineage>
        <taxon>Bacteria</taxon>
        <taxon>Pseudomonadati</taxon>
        <taxon>Pseudomonadota</taxon>
        <taxon>Betaproteobacteria</taxon>
        <taxon>Burkholderiales</taxon>
        <taxon>Burkholderiaceae</taxon>
        <taxon>Polynucleobacter</taxon>
    </lineage>
</organism>
<feature type="domain" description="Polymerase beta nucleotidyltransferase" evidence="1">
    <location>
        <begin position="29"/>
        <end position="102"/>
    </location>
</feature>
<name>A0A9Q2WGZ6_9BURK</name>
<dbReference type="Proteomes" id="UP000783102">
    <property type="component" value="Unassembled WGS sequence"/>
</dbReference>
<dbReference type="EMBL" id="JAANEY010000001">
    <property type="protein sequence ID" value="MBT8550365.1"/>
    <property type="molecule type" value="Genomic_DNA"/>
</dbReference>
<dbReference type="Pfam" id="PF18765">
    <property type="entry name" value="Polbeta"/>
    <property type="match status" value="1"/>
</dbReference>
<dbReference type="SUPFAM" id="SSF81301">
    <property type="entry name" value="Nucleotidyltransferase"/>
    <property type="match status" value="1"/>
</dbReference>
<evidence type="ECO:0000313" key="3">
    <source>
        <dbReference type="Proteomes" id="UP000783102"/>
    </source>
</evidence>
<dbReference type="InterPro" id="IPR043519">
    <property type="entry name" value="NT_sf"/>
</dbReference>
<comment type="caution">
    <text evidence="2">The sequence shown here is derived from an EMBL/GenBank/DDBJ whole genome shotgun (WGS) entry which is preliminary data.</text>
</comment>
<evidence type="ECO:0000313" key="2">
    <source>
        <dbReference type="EMBL" id="MBT8550365.1"/>
    </source>
</evidence>
<dbReference type="InterPro" id="IPR041633">
    <property type="entry name" value="Polbeta"/>
</dbReference>
<proteinExistence type="predicted"/>
<accession>A0A9Q2WGZ6</accession>
<sequence>MPELSPPIAVNAAEWKIIEDILAEIAAGVEVWAFGSRARFTAKPYSDLDLVFIGAHPLSLSQIADLANAFSDSNLPFKVDIVDWPTISEDFRKIISQHYVLIQKAR</sequence>
<protein>
    <submittedName>
        <fullName evidence="2">Nucleotidyltransferase domain-containing protein</fullName>
    </submittedName>
</protein>
<dbReference type="Gene3D" id="3.30.460.10">
    <property type="entry name" value="Beta Polymerase, domain 2"/>
    <property type="match status" value="1"/>
</dbReference>